<dbReference type="EMBL" id="FOLM01000003">
    <property type="protein sequence ID" value="SFC45168.1"/>
    <property type="molecule type" value="Genomic_DNA"/>
</dbReference>
<dbReference type="Proteomes" id="UP000199207">
    <property type="component" value="Unassembled WGS sequence"/>
</dbReference>
<sequence>MVPMSERGGARYTGCVLCARPGDFGPIDSARPHSGLCPGCRQAARPTRRAIEQAVVIVAGQSLQAAEAMDLAHASPEELAYHVGALKRSVRSLLLLVED</sequence>
<accession>A0A1I1JEX5</accession>
<keyword evidence="2" id="KW-1185">Reference proteome</keyword>
<evidence type="ECO:0000313" key="2">
    <source>
        <dbReference type="Proteomes" id="UP000199207"/>
    </source>
</evidence>
<name>A0A1I1JEX5_9ACTN</name>
<proteinExistence type="predicted"/>
<dbReference type="AlphaFoldDB" id="A0A1I1JEX5"/>
<reference evidence="1 2" key="1">
    <citation type="submission" date="2016-10" db="EMBL/GenBank/DDBJ databases">
        <authorList>
            <person name="de Groot N.N."/>
        </authorList>
    </citation>
    <scope>NUCLEOTIDE SEQUENCE [LARGE SCALE GENOMIC DNA]</scope>
    <source>
        <strain evidence="1 2">CGMCC 4.5739</strain>
    </source>
</reference>
<protein>
    <submittedName>
        <fullName evidence="1">Uncharacterized protein</fullName>
    </submittedName>
</protein>
<organism evidence="1 2">
    <name type="scientific">Streptomyces aidingensis</name>
    <dbReference type="NCBI Taxonomy" id="910347"/>
    <lineage>
        <taxon>Bacteria</taxon>
        <taxon>Bacillati</taxon>
        <taxon>Actinomycetota</taxon>
        <taxon>Actinomycetes</taxon>
        <taxon>Kitasatosporales</taxon>
        <taxon>Streptomycetaceae</taxon>
        <taxon>Streptomyces</taxon>
    </lineage>
</organism>
<gene>
    <name evidence="1" type="ORF">SAMN05421773_103333</name>
</gene>
<evidence type="ECO:0000313" key="1">
    <source>
        <dbReference type="EMBL" id="SFC45168.1"/>
    </source>
</evidence>